<organism evidence="3 4">
    <name type="scientific">Brevibacterium daeguense</name>
    <dbReference type="NCBI Taxonomy" id="909936"/>
    <lineage>
        <taxon>Bacteria</taxon>
        <taxon>Bacillati</taxon>
        <taxon>Actinomycetota</taxon>
        <taxon>Actinomycetes</taxon>
        <taxon>Micrococcales</taxon>
        <taxon>Brevibacteriaceae</taxon>
        <taxon>Brevibacterium</taxon>
    </lineage>
</organism>
<feature type="transmembrane region" description="Helical" evidence="2">
    <location>
        <begin position="171"/>
        <end position="195"/>
    </location>
</feature>
<keyword evidence="4" id="KW-1185">Reference proteome</keyword>
<feature type="compositionally biased region" description="Polar residues" evidence="1">
    <location>
        <begin position="223"/>
        <end position="240"/>
    </location>
</feature>
<comment type="caution">
    <text evidence="3">The sequence shown here is derived from an EMBL/GenBank/DDBJ whole genome shotgun (WGS) entry which is preliminary data.</text>
</comment>
<accession>A0ABP8EF32</accession>
<reference evidence="4" key="1">
    <citation type="journal article" date="2019" name="Int. J. Syst. Evol. Microbiol.">
        <title>The Global Catalogue of Microorganisms (GCM) 10K type strain sequencing project: providing services to taxonomists for standard genome sequencing and annotation.</title>
        <authorList>
            <consortium name="The Broad Institute Genomics Platform"/>
            <consortium name="The Broad Institute Genome Sequencing Center for Infectious Disease"/>
            <person name="Wu L."/>
            <person name="Ma J."/>
        </authorList>
    </citation>
    <scope>NUCLEOTIDE SEQUENCE [LARGE SCALE GENOMIC DNA]</scope>
    <source>
        <strain evidence="4">JCM 17458</strain>
    </source>
</reference>
<gene>
    <name evidence="3" type="ORF">GCM10022261_01180</name>
</gene>
<keyword evidence="2" id="KW-0812">Transmembrane</keyword>
<evidence type="ECO:0000313" key="3">
    <source>
        <dbReference type="EMBL" id="GAA4282587.1"/>
    </source>
</evidence>
<proteinExistence type="predicted"/>
<dbReference type="EMBL" id="BAABAZ010000003">
    <property type="protein sequence ID" value="GAA4282587.1"/>
    <property type="molecule type" value="Genomic_DNA"/>
</dbReference>
<evidence type="ECO:0000256" key="2">
    <source>
        <dbReference type="SAM" id="Phobius"/>
    </source>
</evidence>
<feature type="region of interest" description="Disordered" evidence="1">
    <location>
        <begin position="205"/>
        <end position="282"/>
    </location>
</feature>
<dbReference type="Proteomes" id="UP001501586">
    <property type="component" value="Unassembled WGS sequence"/>
</dbReference>
<feature type="compositionally biased region" description="Low complexity" evidence="1">
    <location>
        <begin position="244"/>
        <end position="256"/>
    </location>
</feature>
<dbReference type="RefSeq" id="WP_236865775.1">
    <property type="nucleotide sequence ID" value="NZ_BAABAZ010000003.1"/>
</dbReference>
<protein>
    <submittedName>
        <fullName evidence="3">Uncharacterized protein</fullName>
    </submittedName>
</protein>
<keyword evidence="2" id="KW-0472">Membrane</keyword>
<evidence type="ECO:0000256" key="1">
    <source>
        <dbReference type="SAM" id="MobiDB-lite"/>
    </source>
</evidence>
<name>A0ABP8EF32_9MICO</name>
<keyword evidence="2" id="KW-1133">Transmembrane helix</keyword>
<evidence type="ECO:0000313" key="4">
    <source>
        <dbReference type="Proteomes" id="UP001501586"/>
    </source>
</evidence>
<sequence>MFKKKTQPKTLKEEVSDVTHAVGDIIRARSADAVEATAPYFEKASAAVAAGGAAAAPVLHGASKKIQSTADQIRPQFDQLNTQMRDQAGAARNRFDEQIRPEIVGRVGGAATGAAGLLASTKTPKLIEELAVRVTGDKKAKKHAIKALARAGKDFTKTADRARAKKKQSDGGGFSTVLIWILALGGLAGIAYFVWKKAQPVDDPWSTPLPSNRPADARPVGTTPASKQGESESTSITPKVSETAVPAAKAVTADTDASADPDSADAPESNVSGAAEGETPRH</sequence>